<keyword evidence="3" id="KW-0804">Transcription</keyword>
<comment type="caution">
    <text evidence="5">The sequence shown here is derived from an EMBL/GenBank/DDBJ whole genome shotgun (WGS) entry which is preliminary data.</text>
</comment>
<evidence type="ECO:0000256" key="2">
    <source>
        <dbReference type="ARBA" id="ARBA00023125"/>
    </source>
</evidence>
<dbReference type="InterPro" id="IPR036388">
    <property type="entry name" value="WH-like_DNA-bd_sf"/>
</dbReference>
<protein>
    <submittedName>
        <fullName evidence="5">MarR family transcriptional regulator</fullName>
    </submittedName>
</protein>
<feature type="domain" description="HTH marR-type" evidence="4">
    <location>
        <begin position="1"/>
        <end position="133"/>
    </location>
</feature>
<dbReference type="GO" id="GO:0003677">
    <property type="term" value="F:DNA binding"/>
    <property type="evidence" value="ECO:0007669"/>
    <property type="project" value="UniProtKB-KW"/>
</dbReference>
<evidence type="ECO:0000259" key="4">
    <source>
        <dbReference type="PROSITE" id="PS50995"/>
    </source>
</evidence>
<proteinExistence type="predicted"/>
<evidence type="ECO:0000313" key="6">
    <source>
        <dbReference type="Proteomes" id="UP001256711"/>
    </source>
</evidence>
<dbReference type="InterPro" id="IPR036390">
    <property type="entry name" value="WH_DNA-bd_sf"/>
</dbReference>
<dbReference type="Gene3D" id="1.10.10.10">
    <property type="entry name" value="Winged helix-like DNA-binding domain superfamily/Winged helix DNA-binding domain"/>
    <property type="match status" value="1"/>
</dbReference>
<dbReference type="SUPFAM" id="SSF46785">
    <property type="entry name" value="Winged helix' DNA-binding domain"/>
    <property type="match status" value="1"/>
</dbReference>
<dbReference type="PRINTS" id="PR00598">
    <property type="entry name" value="HTHMARR"/>
</dbReference>
<dbReference type="RefSeq" id="WP_270597686.1">
    <property type="nucleotide sequence ID" value="NZ_JAQESC010000004.1"/>
</dbReference>
<dbReference type="GO" id="GO:0003700">
    <property type="term" value="F:DNA-binding transcription factor activity"/>
    <property type="evidence" value="ECO:0007669"/>
    <property type="project" value="InterPro"/>
</dbReference>
<dbReference type="InterPro" id="IPR000835">
    <property type="entry name" value="HTH_MarR-typ"/>
</dbReference>
<dbReference type="Pfam" id="PF01047">
    <property type="entry name" value="MarR"/>
    <property type="match status" value="1"/>
</dbReference>
<dbReference type="AlphaFoldDB" id="A0AAW8TY07"/>
<evidence type="ECO:0000256" key="1">
    <source>
        <dbReference type="ARBA" id="ARBA00023015"/>
    </source>
</evidence>
<reference evidence="5" key="1">
    <citation type="submission" date="2023-03" db="EMBL/GenBank/DDBJ databases">
        <authorList>
            <person name="Shen W."/>
            <person name="Cai J."/>
        </authorList>
    </citation>
    <scope>NUCLEOTIDE SEQUENCE</scope>
    <source>
        <strain evidence="5">B226-2</strain>
    </source>
</reference>
<organism evidence="5 6">
    <name type="scientific">Enterococcus asini</name>
    <dbReference type="NCBI Taxonomy" id="57732"/>
    <lineage>
        <taxon>Bacteria</taxon>
        <taxon>Bacillati</taxon>
        <taxon>Bacillota</taxon>
        <taxon>Bacilli</taxon>
        <taxon>Lactobacillales</taxon>
        <taxon>Enterococcaceae</taxon>
        <taxon>Enterococcus</taxon>
    </lineage>
</organism>
<evidence type="ECO:0000256" key="3">
    <source>
        <dbReference type="ARBA" id="ARBA00023163"/>
    </source>
</evidence>
<dbReference type="SMART" id="SM00347">
    <property type="entry name" value="HTH_MARR"/>
    <property type="match status" value="1"/>
</dbReference>
<dbReference type="EMBL" id="JARQBJ010000005">
    <property type="protein sequence ID" value="MDT2811055.1"/>
    <property type="molecule type" value="Genomic_DNA"/>
</dbReference>
<dbReference type="PANTHER" id="PTHR42756">
    <property type="entry name" value="TRANSCRIPTIONAL REGULATOR, MARR"/>
    <property type="match status" value="1"/>
</dbReference>
<accession>A0AAW8TY07</accession>
<dbReference type="PANTHER" id="PTHR42756:SF2">
    <property type="entry name" value="MARR FAMILY REGULATORY PROTEIN"/>
    <property type="match status" value="1"/>
</dbReference>
<keyword evidence="1" id="KW-0805">Transcription regulation</keyword>
<name>A0AAW8TY07_9ENTE</name>
<dbReference type="PROSITE" id="PS50995">
    <property type="entry name" value="HTH_MARR_2"/>
    <property type="match status" value="1"/>
</dbReference>
<dbReference type="Proteomes" id="UP001256711">
    <property type="component" value="Unassembled WGS sequence"/>
</dbReference>
<evidence type="ECO:0000313" key="5">
    <source>
        <dbReference type="EMBL" id="MDT2811055.1"/>
    </source>
</evidence>
<sequence>MSEVLREIGSIARALDGISNLEFKELDLTKGQYLYLVRIQENPGIIPEHLAQLLRVDASTCSRALQKLTKQGFIEKHQLAHNKKNQILYVTAKGQEAADFIQRENRYSEKQALAGLTKDEVATLTGFLQHIRENIDKDWQLVKKGQHREY</sequence>
<gene>
    <name evidence="5" type="ORF">P7H43_11260</name>
</gene>
<keyword evidence="2" id="KW-0238">DNA-binding</keyword>